<proteinExistence type="predicted"/>
<dbReference type="EMBL" id="JASCZI010242430">
    <property type="protein sequence ID" value="MED6211047.1"/>
    <property type="molecule type" value="Genomic_DNA"/>
</dbReference>
<reference evidence="1 2" key="1">
    <citation type="journal article" date="2023" name="Plants (Basel)">
        <title>Bridging the Gap: Combining Genomics and Transcriptomics Approaches to Understand Stylosanthes scabra, an Orphan Legume from the Brazilian Caatinga.</title>
        <authorList>
            <person name="Ferreira-Neto J.R.C."/>
            <person name="da Silva M.D."/>
            <person name="Binneck E."/>
            <person name="de Melo N.F."/>
            <person name="da Silva R.H."/>
            <person name="de Melo A.L.T.M."/>
            <person name="Pandolfi V."/>
            <person name="Bustamante F.O."/>
            <person name="Brasileiro-Vidal A.C."/>
            <person name="Benko-Iseppon A.M."/>
        </authorList>
    </citation>
    <scope>NUCLEOTIDE SEQUENCE [LARGE SCALE GENOMIC DNA]</scope>
    <source>
        <tissue evidence="1">Leaves</tissue>
    </source>
</reference>
<organism evidence="1 2">
    <name type="scientific">Stylosanthes scabra</name>
    <dbReference type="NCBI Taxonomy" id="79078"/>
    <lineage>
        <taxon>Eukaryota</taxon>
        <taxon>Viridiplantae</taxon>
        <taxon>Streptophyta</taxon>
        <taxon>Embryophyta</taxon>
        <taxon>Tracheophyta</taxon>
        <taxon>Spermatophyta</taxon>
        <taxon>Magnoliopsida</taxon>
        <taxon>eudicotyledons</taxon>
        <taxon>Gunneridae</taxon>
        <taxon>Pentapetalae</taxon>
        <taxon>rosids</taxon>
        <taxon>fabids</taxon>
        <taxon>Fabales</taxon>
        <taxon>Fabaceae</taxon>
        <taxon>Papilionoideae</taxon>
        <taxon>50 kb inversion clade</taxon>
        <taxon>dalbergioids sensu lato</taxon>
        <taxon>Dalbergieae</taxon>
        <taxon>Pterocarpus clade</taxon>
        <taxon>Stylosanthes</taxon>
    </lineage>
</organism>
<accession>A0ABU6YKW6</accession>
<name>A0ABU6YKW6_9FABA</name>
<sequence>MRGFLTSAIKPGPTTDRDLRLTVLGTGLRCDIYLWICFEGSLPCSFELSSASHCRCGRLLFINWGQDPHHCSIVNSKAGLYTTTYSGYGAYSKGQYGPLWRNSMTFGS</sequence>
<keyword evidence="2" id="KW-1185">Reference proteome</keyword>
<evidence type="ECO:0000313" key="2">
    <source>
        <dbReference type="Proteomes" id="UP001341840"/>
    </source>
</evidence>
<evidence type="ECO:0000313" key="1">
    <source>
        <dbReference type="EMBL" id="MED6211047.1"/>
    </source>
</evidence>
<gene>
    <name evidence="1" type="ORF">PIB30_069833</name>
</gene>
<dbReference type="Proteomes" id="UP001341840">
    <property type="component" value="Unassembled WGS sequence"/>
</dbReference>
<comment type="caution">
    <text evidence="1">The sequence shown here is derived from an EMBL/GenBank/DDBJ whole genome shotgun (WGS) entry which is preliminary data.</text>
</comment>
<protein>
    <submittedName>
        <fullName evidence="1">Uncharacterized protein</fullName>
    </submittedName>
</protein>